<evidence type="ECO:0000313" key="3">
    <source>
        <dbReference type="Proteomes" id="UP001335100"/>
    </source>
</evidence>
<feature type="region of interest" description="Disordered" evidence="1">
    <location>
        <begin position="1"/>
        <end position="29"/>
    </location>
</feature>
<dbReference type="EMBL" id="JAZDQJ010000007">
    <property type="protein sequence ID" value="MEE1933386.1"/>
    <property type="molecule type" value="Genomic_DNA"/>
</dbReference>
<organism evidence="2 3">
    <name type="scientific">Pseudomonas ulcerans</name>
    <dbReference type="NCBI Taxonomy" id="3115852"/>
    <lineage>
        <taxon>Bacteria</taxon>
        <taxon>Pseudomonadati</taxon>
        <taxon>Pseudomonadota</taxon>
        <taxon>Gammaproteobacteria</taxon>
        <taxon>Pseudomonadales</taxon>
        <taxon>Pseudomonadaceae</taxon>
        <taxon>Pseudomonas</taxon>
    </lineage>
</organism>
<evidence type="ECO:0000256" key="1">
    <source>
        <dbReference type="SAM" id="MobiDB-lite"/>
    </source>
</evidence>
<accession>A0ABU7HPC0</accession>
<feature type="compositionally biased region" description="Polar residues" evidence="1">
    <location>
        <begin position="1"/>
        <end position="15"/>
    </location>
</feature>
<reference evidence="2 3" key="1">
    <citation type="submission" date="2024-01" db="EMBL/GenBank/DDBJ databases">
        <title>Unpublished Manusciprt.</title>
        <authorList>
            <person name="Duman M."/>
            <person name="Valdes E.G."/>
            <person name="Ajmi N."/>
            <person name="Altun S."/>
            <person name="Saticioglu I.B."/>
        </authorList>
    </citation>
    <scope>NUCLEOTIDE SEQUENCE [LARGE SCALE GENOMIC DNA]</scope>
    <source>
        <strain evidence="2 3">148P</strain>
    </source>
</reference>
<dbReference type="RefSeq" id="WP_330074267.1">
    <property type="nucleotide sequence ID" value="NZ_JAZDQJ010000007.1"/>
</dbReference>
<proteinExistence type="predicted"/>
<keyword evidence="3" id="KW-1185">Reference proteome</keyword>
<comment type="caution">
    <text evidence="2">The sequence shown here is derived from an EMBL/GenBank/DDBJ whole genome shotgun (WGS) entry which is preliminary data.</text>
</comment>
<evidence type="ECO:0000313" key="2">
    <source>
        <dbReference type="EMBL" id="MEE1933386.1"/>
    </source>
</evidence>
<dbReference type="Proteomes" id="UP001335100">
    <property type="component" value="Unassembled WGS sequence"/>
</dbReference>
<gene>
    <name evidence="2" type="ORF">V0R50_09135</name>
</gene>
<sequence>MSQSEQQRLAEQSRSAFRKAQVQRHRTRQDLAPPTLAAGIIVDPEDGTLDKNALLNDLAVTIQAYDSAEDLYPGDIDTVYLEWAEAGSGDFEVYAQTEVTPPLEGVFPLTLHLPKEQMEKDGAYDLRYRVHQYNDEQAESPPLTVICDGTAPWGWTDEEPPAMVMPDVPITDQYLTDNPAGVVGTIPDYADRQPKDFVVYWWLKDPIPEDITEIDIAGYHEVTGTPAQITVDPSVVQAVGDGGCYLAYALIDKAHNRSRISFPTPVAVALGPLPTNLAPPEVPLASDGLINLMDAYLGVVVHIPLYAGWKATDRVEVKWGATDLYAEDVGSQPGPEIQVRVPSATLRAEYGDATGIKNTSVSYRILRGTVPFDAPAAQVDVDFSYIGPPRPEPDLTWPDPVNGDLTQLDTYGATDNTFNHLTREDSGQPAKQNTYLFAGAQVDDFIEFYWGDELAFTYTVAGFEQPGDEIAAQIPWEVIQRKGNGAQVPVHYRIGSPTSNNKQHSKTYHVLVEAVVLTPPAPQYLGLNPANGWLTCVSLYEDPANPHPLEPCVRVQVPDLSQWLQEGDTVTLTWTPWDRRAPGEGQVITDAILEEPIVLDAEHPATGFIWRVPYEEHILPIYQPGTSRDGRGVTTYTFTHEGEPVTSLEVEAAVSMHIPGASCPIPPPVGRK</sequence>
<protein>
    <submittedName>
        <fullName evidence="2">Uncharacterized protein</fullName>
    </submittedName>
</protein>
<name>A0ABU7HPC0_9PSED</name>